<feature type="transmembrane region" description="Helical" evidence="9">
    <location>
        <begin position="20"/>
        <end position="41"/>
    </location>
</feature>
<evidence type="ECO:0000256" key="6">
    <source>
        <dbReference type="ARBA" id="ARBA00022692"/>
    </source>
</evidence>
<name>A0A1N6UKJ3_9RHOB</name>
<accession>A0A1N6UKJ3</accession>
<dbReference type="InterPro" id="IPR058781">
    <property type="entry name" value="HH_AprE-like"/>
</dbReference>
<keyword evidence="5 9" id="KW-0997">Cell inner membrane</keyword>
<evidence type="ECO:0000256" key="5">
    <source>
        <dbReference type="ARBA" id="ARBA00022519"/>
    </source>
</evidence>
<evidence type="ECO:0000256" key="10">
    <source>
        <dbReference type="SAM" id="Coils"/>
    </source>
</evidence>
<evidence type="ECO:0000313" key="13">
    <source>
        <dbReference type="EMBL" id="SIQ66130.1"/>
    </source>
</evidence>
<dbReference type="Gene3D" id="2.40.50.100">
    <property type="match status" value="1"/>
</dbReference>
<dbReference type="PANTHER" id="PTHR30386:SF17">
    <property type="entry name" value="ALKALINE PROTEASE SECRETION PROTEIN APRE"/>
    <property type="match status" value="1"/>
</dbReference>
<evidence type="ECO:0000256" key="3">
    <source>
        <dbReference type="ARBA" id="ARBA00022448"/>
    </source>
</evidence>
<dbReference type="GO" id="GO:0015031">
    <property type="term" value="P:protein transport"/>
    <property type="evidence" value="ECO:0007669"/>
    <property type="project" value="InterPro"/>
</dbReference>
<keyword evidence="8 9" id="KW-0472">Membrane</keyword>
<dbReference type="Pfam" id="PF26002">
    <property type="entry name" value="Beta-barrel_AprE"/>
    <property type="match status" value="1"/>
</dbReference>
<dbReference type="RefSeq" id="WP_149765734.1">
    <property type="nucleotide sequence ID" value="NZ_FTMK01000011.1"/>
</dbReference>
<evidence type="ECO:0000256" key="8">
    <source>
        <dbReference type="ARBA" id="ARBA00023136"/>
    </source>
</evidence>
<dbReference type="OrthoDB" id="9810980at2"/>
<dbReference type="GO" id="GO:0005886">
    <property type="term" value="C:plasma membrane"/>
    <property type="evidence" value="ECO:0007669"/>
    <property type="project" value="UniProtKB-SubCell"/>
</dbReference>
<sequence length="443" mass="48189">MTGSVDPDGLYDRVPRSVTAHLVAGLALLVVSLGGFGTWALRAPLAAAVMAPGSFVATGRNKIVQHLEGGIIREILVAEGDAVSAGQALVRLDRTASIANRRELELRRARLEAISARLRAEYVAADALAFGDFLQTRREDASFAAIMAEQQAAFRAARARLKGEITLLESNIAASRSRIQGYEGQLAAIVTQLALLREDHDARDLLLGRGLVRRSEVNALARAIADAEGEAGRMRSLIAETQEAVRKAESEIEQALTQHKQTALDESQGIEAELDSVREQSLKAQDVLERSQIVSPVSGTIVRMHYHTPGGVIEAGKPILEILPLDAPLIIETYISRTDIDEIEIGQKAAVRMTSLNQRTTPVLQGHLVYVSADALTTETDGIAREVYVVRIDLPPSELERVRGFRPTPGMPAEVMIETSARTFAQYLIKPIEDSLSRAFREN</sequence>
<organism evidence="13 14">
    <name type="scientific">Paracoccus thiocyanatus</name>
    <dbReference type="NCBI Taxonomy" id="34006"/>
    <lineage>
        <taxon>Bacteria</taxon>
        <taxon>Pseudomonadati</taxon>
        <taxon>Pseudomonadota</taxon>
        <taxon>Alphaproteobacteria</taxon>
        <taxon>Rhodobacterales</taxon>
        <taxon>Paracoccaceae</taxon>
        <taxon>Paracoccus</taxon>
    </lineage>
</organism>
<dbReference type="AlphaFoldDB" id="A0A1N6UKJ3"/>
<evidence type="ECO:0000259" key="11">
    <source>
        <dbReference type="Pfam" id="PF25994"/>
    </source>
</evidence>
<evidence type="ECO:0000256" key="2">
    <source>
        <dbReference type="ARBA" id="ARBA00009477"/>
    </source>
</evidence>
<dbReference type="Pfam" id="PF25994">
    <property type="entry name" value="HH_AprE"/>
    <property type="match status" value="1"/>
</dbReference>
<feature type="coiled-coil region" evidence="10">
    <location>
        <begin position="231"/>
        <end position="280"/>
    </location>
</feature>
<dbReference type="NCBIfam" id="TIGR01843">
    <property type="entry name" value="type_I_hlyD"/>
    <property type="match status" value="1"/>
</dbReference>
<proteinExistence type="inferred from homology"/>
<feature type="domain" description="AprE-like long alpha-helical hairpin" evidence="11">
    <location>
        <begin position="99"/>
        <end position="287"/>
    </location>
</feature>
<dbReference type="PANTHER" id="PTHR30386">
    <property type="entry name" value="MEMBRANE FUSION SUBUNIT OF EMRAB-TOLC MULTIDRUG EFFLUX PUMP"/>
    <property type="match status" value="1"/>
</dbReference>
<keyword evidence="10" id="KW-0175">Coiled coil</keyword>
<evidence type="ECO:0000256" key="1">
    <source>
        <dbReference type="ARBA" id="ARBA00004377"/>
    </source>
</evidence>
<evidence type="ECO:0000313" key="14">
    <source>
        <dbReference type="Proteomes" id="UP000323956"/>
    </source>
</evidence>
<keyword evidence="6 9" id="KW-0812">Transmembrane</keyword>
<evidence type="ECO:0000259" key="12">
    <source>
        <dbReference type="Pfam" id="PF26002"/>
    </source>
</evidence>
<protein>
    <recommendedName>
        <fullName evidence="9">Membrane fusion protein (MFP) family protein</fullName>
    </recommendedName>
</protein>
<keyword evidence="4 9" id="KW-1003">Cell membrane</keyword>
<evidence type="ECO:0000256" key="7">
    <source>
        <dbReference type="ARBA" id="ARBA00022989"/>
    </source>
</evidence>
<feature type="domain" description="AprE-like beta-barrel" evidence="12">
    <location>
        <begin position="329"/>
        <end position="419"/>
    </location>
</feature>
<dbReference type="EMBL" id="FTMK01000011">
    <property type="protein sequence ID" value="SIQ66130.1"/>
    <property type="molecule type" value="Genomic_DNA"/>
</dbReference>
<comment type="subcellular location">
    <subcellularLocation>
        <location evidence="1 9">Cell inner membrane</location>
        <topology evidence="1 9">Single-pass membrane protein</topology>
    </subcellularLocation>
</comment>
<dbReference type="InterPro" id="IPR058982">
    <property type="entry name" value="Beta-barrel_AprE"/>
</dbReference>
<dbReference type="Proteomes" id="UP000323956">
    <property type="component" value="Unassembled WGS sequence"/>
</dbReference>
<keyword evidence="3 9" id="KW-0813">Transport</keyword>
<dbReference type="InterPro" id="IPR010129">
    <property type="entry name" value="T1SS_HlyD"/>
</dbReference>
<evidence type="ECO:0000256" key="4">
    <source>
        <dbReference type="ARBA" id="ARBA00022475"/>
    </source>
</evidence>
<dbReference type="InterPro" id="IPR050739">
    <property type="entry name" value="MFP"/>
</dbReference>
<evidence type="ECO:0000256" key="9">
    <source>
        <dbReference type="RuleBase" id="RU365093"/>
    </source>
</evidence>
<dbReference type="PRINTS" id="PR01490">
    <property type="entry name" value="RTXTOXIND"/>
</dbReference>
<reference evidence="13 14" key="1">
    <citation type="submission" date="2017-01" db="EMBL/GenBank/DDBJ databases">
        <authorList>
            <person name="Varghese N."/>
            <person name="Submissions S."/>
        </authorList>
    </citation>
    <scope>NUCLEOTIDE SEQUENCE [LARGE SCALE GENOMIC DNA]</scope>
    <source>
        <strain evidence="13 14">ATCC 700171</strain>
    </source>
</reference>
<gene>
    <name evidence="13" type="ORF">SAMN05421641_11182</name>
</gene>
<keyword evidence="7 9" id="KW-1133">Transmembrane helix</keyword>
<dbReference type="Gene3D" id="2.40.30.170">
    <property type="match status" value="1"/>
</dbReference>
<comment type="similarity">
    <text evidence="2 9">Belongs to the membrane fusion protein (MFP) (TC 8.A.1) family.</text>
</comment>